<proteinExistence type="predicted"/>
<organism evidence="1 2">
    <name type="scientific">Agrobacterium tumefaciens str. Kerr 14</name>
    <dbReference type="NCBI Taxonomy" id="1183424"/>
    <lineage>
        <taxon>Bacteria</taxon>
        <taxon>Pseudomonadati</taxon>
        <taxon>Pseudomonadota</taxon>
        <taxon>Alphaproteobacteria</taxon>
        <taxon>Hyphomicrobiales</taxon>
        <taxon>Rhizobiaceae</taxon>
        <taxon>Rhizobium/Agrobacterium group</taxon>
        <taxon>Agrobacterium</taxon>
        <taxon>Agrobacterium tumefaciens complex</taxon>
    </lineage>
</organism>
<dbReference type="EMBL" id="FBWC01000041">
    <property type="protein sequence ID" value="CUX67447.1"/>
    <property type="molecule type" value="Genomic_DNA"/>
</dbReference>
<reference evidence="1 2" key="1">
    <citation type="submission" date="2016-01" db="EMBL/GenBank/DDBJ databases">
        <authorList>
            <person name="Oliw E.H."/>
        </authorList>
    </citation>
    <scope>NUCLEOTIDE SEQUENCE [LARGE SCALE GENOMIC DNA]</scope>
    <source>
        <strain evidence="1 2">Kerr 14</strain>
    </source>
</reference>
<dbReference type="AlphaFoldDB" id="A0A1S7SE09"/>
<accession>A0A1S7SE09</accession>
<name>A0A1S7SE09_AGRTU</name>
<sequence>MNGVLAALVVPYRRPGDGRLLRQIFLGPIQRAPCRAAQGRRKSRETCYGHASRLTIADRYLLLVGRRANLIVKGTSPRARNPFVIFMRHGEAPWITGG</sequence>
<dbReference type="Proteomes" id="UP000191897">
    <property type="component" value="Unassembled WGS sequence"/>
</dbReference>
<gene>
    <name evidence="1" type="ORF">AGR4C_pb20139</name>
</gene>
<evidence type="ECO:0000313" key="1">
    <source>
        <dbReference type="EMBL" id="CUX67447.1"/>
    </source>
</evidence>
<protein>
    <submittedName>
        <fullName evidence="1">Uncharacterized protein</fullName>
    </submittedName>
</protein>
<evidence type="ECO:0000313" key="2">
    <source>
        <dbReference type="Proteomes" id="UP000191897"/>
    </source>
</evidence>